<organism evidence="2 3">
    <name type="scientific">Colocasia esculenta</name>
    <name type="common">Wild taro</name>
    <name type="synonym">Arum esculentum</name>
    <dbReference type="NCBI Taxonomy" id="4460"/>
    <lineage>
        <taxon>Eukaryota</taxon>
        <taxon>Viridiplantae</taxon>
        <taxon>Streptophyta</taxon>
        <taxon>Embryophyta</taxon>
        <taxon>Tracheophyta</taxon>
        <taxon>Spermatophyta</taxon>
        <taxon>Magnoliopsida</taxon>
        <taxon>Liliopsida</taxon>
        <taxon>Araceae</taxon>
        <taxon>Aroideae</taxon>
        <taxon>Colocasieae</taxon>
        <taxon>Colocasia</taxon>
    </lineage>
</organism>
<dbReference type="Proteomes" id="UP000652761">
    <property type="component" value="Unassembled WGS sequence"/>
</dbReference>
<dbReference type="EMBL" id="NMUH01005861">
    <property type="protein sequence ID" value="MQM13872.1"/>
    <property type="molecule type" value="Genomic_DNA"/>
</dbReference>
<evidence type="ECO:0000256" key="1">
    <source>
        <dbReference type="SAM" id="MobiDB-lite"/>
    </source>
</evidence>
<proteinExistence type="predicted"/>
<accession>A0A843WTF0</accession>
<keyword evidence="3" id="KW-1185">Reference proteome</keyword>
<comment type="caution">
    <text evidence="2">The sequence shown here is derived from an EMBL/GenBank/DDBJ whole genome shotgun (WGS) entry which is preliminary data.</text>
</comment>
<gene>
    <name evidence="2" type="ORF">Taro_046799</name>
</gene>
<protein>
    <submittedName>
        <fullName evidence="2">Uncharacterized protein</fullName>
    </submittedName>
</protein>
<reference evidence="2" key="1">
    <citation type="submission" date="2017-07" db="EMBL/GenBank/DDBJ databases">
        <title>Taro Niue Genome Assembly and Annotation.</title>
        <authorList>
            <person name="Atibalentja N."/>
            <person name="Keating K."/>
            <person name="Fields C.J."/>
        </authorList>
    </citation>
    <scope>NUCLEOTIDE SEQUENCE</scope>
    <source>
        <strain evidence="2">Niue_2</strain>
        <tissue evidence="2">Leaf</tissue>
    </source>
</reference>
<evidence type="ECO:0000313" key="2">
    <source>
        <dbReference type="EMBL" id="MQM13872.1"/>
    </source>
</evidence>
<name>A0A843WTF0_COLES</name>
<evidence type="ECO:0000313" key="3">
    <source>
        <dbReference type="Proteomes" id="UP000652761"/>
    </source>
</evidence>
<feature type="region of interest" description="Disordered" evidence="1">
    <location>
        <begin position="81"/>
        <end position="109"/>
    </location>
</feature>
<dbReference type="AlphaFoldDB" id="A0A843WTF0"/>
<sequence>MGTRESDALCSHNEGMHLPSSSTLMRLARCSGSLLFLEHSALDALSEFSRILQALCSLDHLRIAMVAEIGSLLSIVDTSSGQVDTGSGQVDTGSGQVDTGSDDGLCRSQQTKQGKKNGLLWMISFTPATKNSSTRPQQVLNSFLGVQPALRQWTYAKAKKTYGGLDKESLVQSRVFPMESWSK</sequence>
<feature type="compositionally biased region" description="Polar residues" evidence="1">
    <location>
        <begin position="81"/>
        <end position="99"/>
    </location>
</feature>